<comment type="caution">
    <text evidence="1">The sequence shown here is derived from an EMBL/GenBank/DDBJ whole genome shotgun (WGS) entry which is preliminary data.</text>
</comment>
<protein>
    <submittedName>
        <fullName evidence="1">AFG1-like ATPase family protein</fullName>
    </submittedName>
</protein>
<dbReference type="EMBL" id="AJSR01002786">
    <property type="protein sequence ID" value="EKM27463.1"/>
    <property type="molecule type" value="Genomic_DNA"/>
</dbReference>
<proteinExistence type="predicted"/>
<dbReference type="Proteomes" id="UP000008367">
    <property type="component" value="Unassembled WGS sequence"/>
</dbReference>
<feature type="non-terminal residue" evidence="1">
    <location>
        <position position="1"/>
    </location>
</feature>
<organism evidence="1 2">
    <name type="scientific">Vibrio harveyi</name>
    <name type="common">Beneckea harveyi</name>
    <dbReference type="NCBI Taxonomy" id="669"/>
    <lineage>
        <taxon>Bacteria</taxon>
        <taxon>Pseudomonadati</taxon>
        <taxon>Pseudomonadota</taxon>
        <taxon>Gammaproteobacteria</taxon>
        <taxon>Vibrionales</taxon>
        <taxon>Vibrionaceae</taxon>
        <taxon>Vibrio</taxon>
    </lineage>
</organism>
<name>A0A454CNB1_VIBHA</name>
<gene>
    <name evidence="1" type="ORF">VCHENC02_0140B</name>
</gene>
<evidence type="ECO:0000313" key="2">
    <source>
        <dbReference type="Proteomes" id="UP000008367"/>
    </source>
</evidence>
<dbReference type="AlphaFoldDB" id="A0A454CNB1"/>
<evidence type="ECO:0000313" key="1">
    <source>
        <dbReference type="EMBL" id="EKM27463.1"/>
    </source>
</evidence>
<reference evidence="1 2" key="1">
    <citation type="submission" date="2012-10" db="EMBL/GenBank/DDBJ databases">
        <title>Genome sequence of Vibrio Cholerae HENC-02.</title>
        <authorList>
            <person name="Eppinger M."/>
            <person name="Hasan N.A."/>
            <person name="Sengamalay N."/>
            <person name="Hine E."/>
            <person name="Su Q."/>
            <person name="Daugherty S.C."/>
            <person name="Young S."/>
            <person name="Sadzewicz L."/>
            <person name="Tallon L."/>
            <person name="Cebula T.A."/>
            <person name="Ravel J."/>
            <person name="Colwell R.R."/>
        </authorList>
    </citation>
    <scope>NUCLEOTIDE SEQUENCE [LARGE SCALE GENOMIC DNA]</scope>
    <source>
        <strain evidence="1 2">HENC-02</strain>
    </source>
</reference>
<accession>A0A454CNB1</accession>
<sequence>YFCRSLDGVSVYARAVRVRI</sequence>